<evidence type="ECO:0000256" key="1">
    <source>
        <dbReference type="SAM" id="MobiDB-lite"/>
    </source>
</evidence>
<feature type="region of interest" description="Disordered" evidence="1">
    <location>
        <begin position="1"/>
        <end position="60"/>
    </location>
</feature>
<evidence type="ECO:0000313" key="3">
    <source>
        <dbReference type="Proteomes" id="UP000682892"/>
    </source>
</evidence>
<dbReference type="Proteomes" id="UP000682892">
    <property type="component" value="Chromosome 2"/>
</dbReference>
<proteinExistence type="predicted"/>
<dbReference type="HOGENOM" id="CLU_2943716_0_0_1"/>
<reference evidence="2" key="1">
    <citation type="submission" date="2005-10" db="EMBL/GenBank/DDBJ databases">
        <authorList>
            <person name="Loftus B.J."/>
            <person name="Nene V.M."/>
            <person name="Hannick L.I."/>
            <person name="Bidwell S."/>
            <person name="Haas B."/>
            <person name="Amedeo P."/>
            <person name="Orvis J."/>
            <person name="Wortman J.R."/>
            <person name="White O.R."/>
            <person name="Salzberg S."/>
            <person name="Shumway M."/>
            <person name="Koo H."/>
            <person name="Zhao Y."/>
            <person name="Holmes M."/>
            <person name="Miller J."/>
            <person name="Schatz M."/>
            <person name="Pop M."/>
            <person name="Pai G."/>
            <person name="Utterback T."/>
            <person name="Rogers Y.-H."/>
            <person name="Kravitz S."/>
            <person name="Fraser C.M."/>
        </authorList>
    </citation>
    <scope>NUCLEOTIDE SEQUENCE</scope>
    <source>
        <strain evidence="2">Liverpool</strain>
    </source>
</reference>
<reference evidence="2" key="3">
    <citation type="submission" date="2012-09" db="EMBL/GenBank/DDBJ databases">
        <authorList>
            <consortium name="VectorBase"/>
        </authorList>
    </citation>
    <scope>NUCLEOTIDE SEQUENCE</scope>
    <source>
        <strain evidence="2">Liverpool</strain>
    </source>
</reference>
<reference evidence="2" key="2">
    <citation type="journal article" date="2007" name="Science">
        <title>Genome sequence of Aedes aegypti, a major arbovirus vector.</title>
        <authorList>
            <person name="Nene V."/>
            <person name="Wortman J.R."/>
            <person name="Lawson D."/>
            <person name="Haas B."/>
            <person name="Kodira C."/>
            <person name="Tu Z.J."/>
            <person name="Loftus B."/>
            <person name="Xi Z."/>
            <person name="Megy K."/>
            <person name="Grabherr M."/>
            <person name="Ren Q."/>
            <person name="Zdobnov E.M."/>
            <person name="Lobo N.F."/>
            <person name="Campbell K.S."/>
            <person name="Brown S.E."/>
            <person name="Bonaldo M.F."/>
            <person name="Zhu J."/>
            <person name="Sinkins S.P."/>
            <person name="Hogenkamp D.G."/>
            <person name="Amedeo P."/>
            <person name="Arensburger P."/>
            <person name="Atkinson P.W."/>
            <person name="Bidwell S."/>
            <person name="Biedler J."/>
            <person name="Birney E."/>
            <person name="Bruggner R.V."/>
            <person name="Costas J."/>
            <person name="Coy M.R."/>
            <person name="Crabtree J."/>
            <person name="Crawford M."/>
            <person name="Debruyn B."/>
            <person name="Decaprio D."/>
            <person name="Eiglmeier K."/>
            <person name="Eisenstadt E."/>
            <person name="El-Dorry H."/>
            <person name="Gelbart W.M."/>
            <person name="Gomes S.L."/>
            <person name="Hammond M."/>
            <person name="Hannick L.I."/>
            <person name="Hogan J.R."/>
            <person name="Holmes M.H."/>
            <person name="Jaffe D."/>
            <person name="Johnston J.S."/>
            <person name="Kennedy R.C."/>
            <person name="Koo H."/>
            <person name="Kravitz S."/>
            <person name="Kriventseva E.V."/>
            <person name="Kulp D."/>
            <person name="Labutti K."/>
            <person name="Lee E."/>
            <person name="Li S."/>
            <person name="Lovin D.D."/>
            <person name="Mao C."/>
            <person name="Mauceli E."/>
            <person name="Menck C.F."/>
            <person name="Miller J.R."/>
            <person name="Montgomery P."/>
            <person name="Mori A."/>
            <person name="Nascimento A.L."/>
            <person name="Naveira H.F."/>
            <person name="Nusbaum C."/>
            <person name="O'leary S."/>
            <person name="Orvis J."/>
            <person name="Pertea M."/>
            <person name="Quesneville H."/>
            <person name="Reidenbach K.R."/>
            <person name="Rogers Y.H."/>
            <person name="Roth C.W."/>
            <person name="Schneider J.R."/>
            <person name="Schatz M."/>
            <person name="Shumway M."/>
            <person name="Stanke M."/>
            <person name="Stinson E.O."/>
            <person name="Tubio J.M."/>
            <person name="Vanzee J.P."/>
            <person name="Verjovski-Almeida S."/>
            <person name="Werner D."/>
            <person name="White O."/>
            <person name="Wyder S."/>
            <person name="Zeng Q."/>
            <person name="Zhao Q."/>
            <person name="Zhao Y."/>
            <person name="Hill C.A."/>
            <person name="Raikhel A.S."/>
            <person name="Soares M.B."/>
            <person name="Knudson D.L."/>
            <person name="Lee N.H."/>
            <person name="Galagan J."/>
            <person name="Salzberg S.L."/>
            <person name="Paulsen I.T."/>
            <person name="Dimopoulos G."/>
            <person name="Collins F.H."/>
            <person name="Birren B."/>
            <person name="Fraser-Liggett C.M."/>
            <person name="Severson D.W."/>
        </authorList>
    </citation>
    <scope>NUCLEOTIDE SEQUENCE [LARGE SCALE GENOMIC DNA]</scope>
    <source>
        <strain evidence="2">Liverpool</strain>
    </source>
</reference>
<dbReference type="EMBL" id="CH477257">
    <property type="protein sequence ID" value="EAT45808.1"/>
    <property type="molecule type" value="Genomic_DNA"/>
</dbReference>
<feature type="compositionally biased region" description="Polar residues" evidence="1">
    <location>
        <begin position="10"/>
        <end position="52"/>
    </location>
</feature>
<protein>
    <submittedName>
        <fullName evidence="2">AAEL002923-PA</fullName>
    </submittedName>
</protein>
<organism evidence="2 3">
    <name type="scientific">Aedes aegypti</name>
    <name type="common">Yellowfever mosquito</name>
    <name type="synonym">Culex aegypti</name>
    <dbReference type="NCBI Taxonomy" id="7159"/>
    <lineage>
        <taxon>Eukaryota</taxon>
        <taxon>Metazoa</taxon>
        <taxon>Ecdysozoa</taxon>
        <taxon>Arthropoda</taxon>
        <taxon>Hexapoda</taxon>
        <taxon>Insecta</taxon>
        <taxon>Pterygota</taxon>
        <taxon>Neoptera</taxon>
        <taxon>Endopterygota</taxon>
        <taxon>Diptera</taxon>
        <taxon>Nematocera</taxon>
        <taxon>Culicoidea</taxon>
        <taxon>Culicidae</taxon>
        <taxon>Culicinae</taxon>
        <taxon>Aedini</taxon>
        <taxon>Aedes</taxon>
        <taxon>Stegomyia</taxon>
    </lineage>
</organism>
<sequence length="60" mass="6872">MLMSTAAALLSSNRTLSQSSRHQQHTSNGLPTINMFNQFTTHKNLRQRCQTSETEKKNHQ</sequence>
<accession>Q17GQ8</accession>
<gene>
    <name evidence="2" type="ORF">AaeL_AAEL002923</name>
</gene>
<name>Q17GQ8_AEDAE</name>
<dbReference type="AlphaFoldDB" id="Q17GQ8"/>
<evidence type="ECO:0000313" key="2">
    <source>
        <dbReference type="EMBL" id="EAT45808.1"/>
    </source>
</evidence>
<dbReference type="PaxDb" id="7159-AAEL002923-PA"/>